<evidence type="ECO:0000256" key="7">
    <source>
        <dbReference type="ARBA" id="ARBA00022833"/>
    </source>
</evidence>
<keyword evidence="7" id="KW-0862">Zinc</keyword>
<organism evidence="14 15">
    <name type="scientific">Aquimarina intermedia</name>
    <dbReference type="NCBI Taxonomy" id="350814"/>
    <lineage>
        <taxon>Bacteria</taxon>
        <taxon>Pseudomonadati</taxon>
        <taxon>Bacteroidota</taxon>
        <taxon>Flavobacteriia</taxon>
        <taxon>Flavobacteriales</taxon>
        <taxon>Flavobacteriaceae</taxon>
        <taxon>Aquimarina</taxon>
    </lineage>
</organism>
<dbReference type="Pfam" id="PF24621">
    <property type="entry name" value="DHQS_C"/>
    <property type="match status" value="1"/>
</dbReference>
<evidence type="ECO:0000259" key="12">
    <source>
        <dbReference type="Pfam" id="PF01761"/>
    </source>
</evidence>
<reference evidence="14 15" key="1">
    <citation type="submission" date="2019-07" db="EMBL/GenBank/DDBJ databases">
        <title>Genomic Encyclopedia of Archaeal and Bacterial Type Strains, Phase II (KMG-II): from individual species to whole genera.</title>
        <authorList>
            <person name="Goeker M."/>
        </authorList>
    </citation>
    <scope>NUCLEOTIDE SEQUENCE [LARGE SCALE GENOMIC DNA]</scope>
    <source>
        <strain evidence="14 15">DSM 17527</strain>
    </source>
</reference>
<dbReference type="EC" id="4.2.3.4" evidence="11"/>
<evidence type="ECO:0000256" key="3">
    <source>
        <dbReference type="ARBA" id="ARBA00001947"/>
    </source>
</evidence>
<evidence type="ECO:0000256" key="2">
    <source>
        <dbReference type="ARBA" id="ARBA00001941"/>
    </source>
</evidence>
<dbReference type="InterPro" id="IPR016037">
    <property type="entry name" value="DHQ_synth_AroB"/>
</dbReference>
<comment type="caution">
    <text evidence="14">The sequence shown here is derived from an EMBL/GenBank/DDBJ whole genome shotgun (WGS) entry which is preliminary data.</text>
</comment>
<dbReference type="Pfam" id="PF01761">
    <property type="entry name" value="DHQ_synthase"/>
    <property type="match status" value="1"/>
</dbReference>
<dbReference type="InterPro" id="IPR056179">
    <property type="entry name" value="DHQS_C"/>
</dbReference>
<dbReference type="GO" id="GO:0000166">
    <property type="term" value="F:nucleotide binding"/>
    <property type="evidence" value="ECO:0007669"/>
    <property type="project" value="UniProtKB-KW"/>
</dbReference>
<keyword evidence="9" id="KW-0456">Lyase</keyword>
<dbReference type="GO" id="GO:0046872">
    <property type="term" value="F:metal ion binding"/>
    <property type="evidence" value="ECO:0007669"/>
    <property type="project" value="UniProtKB-KW"/>
</dbReference>
<dbReference type="NCBIfam" id="TIGR01357">
    <property type="entry name" value="aroB"/>
    <property type="match status" value="1"/>
</dbReference>
<dbReference type="GO" id="GO:0009073">
    <property type="term" value="P:aromatic amino acid family biosynthetic process"/>
    <property type="evidence" value="ECO:0007669"/>
    <property type="project" value="InterPro"/>
</dbReference>
<name>A0A5S5C775_9FLAO</name>
<keyword evidence="15" id="KW-1185">Reference proteome</keyword>
<accession>A0A5S5C775</accession>
<evidence type="ECO:0000256" key="4">
    <source>
        <dbReference type="ARBA" id="ARBA00003485"/>
    </source>
</evidence>
<evidence type="ECO:0000256" key="9">
    <source>
        <dbReference type="ARBA" id="ARBA00023239"/>
    </source>
</evidence>
<dbReference type="Gene3D" id="3.40.50.1970">
    <property type="match status" value="1"/>
</dbReference>
<dbReference type="GO" id="GO:0005737">
    <property type="term" value="C:cytoplasm"/>
    <property type="evidence" value="ECO:0007669"/>
    <property type="project" value="InterPro"/>
</dbReference>
<gene>
    <name evidence="14" type="ORF">BD809_10391</name>
</gene>
<dbReference type="AlphaFoldDB" id="A0A5S5C775"/>
<evidence type="ECO:0000256" key="5">
    <source>
        <dbReference type="ARBA" id="ARBA00022723"/>
    </source>
</evidence>
<protein>
    <recommendedName>
        <fullName evidence="11">3-dehydroquinate synthase</fullName>
        <ecNumber evidence="11">4.2.3.4</ecNumber>
    </recommendedName>
</protein>
<comment type="cofactor">
    <cofactor evidence="3">
        <name>Zn(2+)</name>
        <dbReference type="ChEBI" id="CHEBI:29105"/>
    </cofactor>
</comment>
<dbReference type="PIRSF" id="PIRSF001455">
    <property type="entry name" value="DHQ_synth"/>
    <property type="match status" value="1"/>
</dbReference>
<keyword evidence="5" id="KW-0479">Metal-binding</keyword>
<evidence type="ECO:0000259" key="13">
    <source>
        <dbReference type="Pfam" id="PF24621"/>
    </source>
</evidence>
<evidence type="ECO:0000256" key="8">
    <source>
        <dbReference type="ARBA" id="ARBA00023027"/>
    </source>
</evidence>
<dbReference type="GO" id="GO:0009423">
    <property type="term" value="P:chorismate biosynthetic process"/>
    <property type="evidence" value="ECO:0007669"/>
    <property type="project" value="UniProtKB-UniRule"/>
</dbReference>
<dbReference type="GO" id="GO:0003856">
    <property type="term" value="F:3-dehydroquinate synthase activity"/>
    <property type="evidence" value="ECO:0007669"/>
    <property type="project" value="UniProtKB-UniRule"/>
</dbReference>
<keyword evidence="6" id="KW-0547">Nucleotide-binding</keyword>
<evidence type="ECO:0000313" key="14">
    <source>
        <dbReference type="EMBL" id="TYP75029.1"/>
    </source>
</evidence>
<feature type="domain" description="3-dehydroquinate synthase N-terminal" evidence="12">
    <location>
        <begin position="62"/>
        <end position="174"/>
    </location>
</feature>
<dbReference type="EMBL" id="VNHU01000003">
    <property type="protein sequence ID" value="TYP75029.1"/>
    <property type="molecule type" value="Genomic_DNA"/>
</dbReference>
<dbReference type="PANTHER" id="PTHR43622:SF1">
    <property type="entry name" value="3-DEHYDROQUINATE SYNTHASE"/>
    <property type="match status" value="1"/>
</dbReference>
<evidence type="ECO:0000256" key="6">
    <source>
        <dbReference type="ARBA" id="ARBA00022741"/>
    </source>
</evidence>
<dbReference type="FunFam" id="3.40.50.1970:FF:000007">
    <property type="entry name" value="Pentafunctional AROM polypeptide"/>
    <property type="match status" value="1"/>
</dbReference>
<evidence type="ECO:0000313" key="15">
    <source>
        <dbReference type="Proteomes" id="UP000324376"/>
    </source>
</evidence>
<evidence type="ECO:0000256" key="11">
    <source>
        <dbReference type="NCBIfam" id="TIGR01357"/>
    </source>
</evidence>
<evidence type="ECO:0000256" key="1">
    <source>
        <dbReference type="ARBA" id="ARBA00001911"/>
    </source>
</evidence>
<dbReference type="InterPro" id="IPR030963">
    <property type="entry name" value="DHQ_synth_fam"/>
</dbReference>
<dbReference type="Gene3D" id="1.20.1090.10">
    <property type="entry name" value="Dehydroquinate synthase-like - alpha domain"/>
    <property type="match status" value="1"/>
</dbReference>
<dbReference type="CDD" id="cd08195">
    <property type="entry name" value="DHQS"/>
    <property type="match status" value="1"/>
</dbReference>
<dbReference type="InterPro" id="IPR030960">
    <property type="entry name" value="DHQS/DOIS_N"/>
</dbReference>
<proteinExistence type="predicted"/>
<sequence>MTPIVSKDSVVYFNTSGYDAINQYLNKNKPSKIFILVDTNSQEFCLATFLTFLQTELSIEVIEIEAGEINKTIDTCTGVWNALSELGADRKSLLINLGGGVVTDLGGFVACTYKRGISFINVPTTLLAMVDASVGGKTGVDLGNLKNMVGVISESEMVVIDSNYLQTLPANQMRSGLAEMLKHGLIQDLGYWQKLSDLSQLSSNDLENLIYESVVIKNNIVIQDPTEQGIRKYLNYGHTLGHAIESFYLTHPQKETLLHGEAIAIGMIMEAYLSTKCLTLSSTALEEISKIILTTFPKISIDSSHHDAILSLLIHDKKNENDTVYFVLLEAIGKAAFNCTVDEALLKEAFEYYKNLKYA</sequence>
<dbReference type="OrthoDB" id="9806583at2"/>
<dbReference type="Proteomes" id="UP000324376">
    <property type="component" value="Unassembled WGS sequence"/>
</dbReference>
<evidence type="ECO:0000256" key="10">
    <source>
        <dbReference type="ARBA" id="ARBA00023285"/>
    </source>
</evidence>
<dbReference type="RefSeq" id="WP_148782033.1">
    <property type="nucleotide sequence ID" value="NZ_VNHU01000003.1"/>
</dbReference>
<comment type="function">
    <text evidence="4">Catalyzes the conversion of 3-deoxy-D-arabino-heptulosonate 7-phosphate (DAHP) to dehydroquinate (DHQ).</text>
</comment>
<comment type="cofactor">
    <cofactor evidence="2">
        <name>Co(2+)</name>
        <dbReference type="ChEBI" id="CHEBI:48828"/>
    </cofactor>
</comment>
<comment type="cofactor">
    <cofactor evidence="1">
        <name>NAD(+)</name>
        <dbReference type="ChEBI" id="CHEBI:57540"/>
    </cofactor>
</comment>
<dbReference type="InterPro" id="IPR050071">
    <property type="entry name" value="Dehydroquinate_synthase"/>
</dbReference>
<keyword evidence="8" id="KW-0520">NAD</keyword>
<dbReference type="PANTHER" id="PTHR43622">
    <property type="entry name" value="3-DEHYDROQUINATE SYNTHASE"/>
    <property type="match status" value="1"/>
</dbReference>
<dbReference type="SUPFAM" id="SSF56796">
    <property type="entry name" value="Dehydroquinate synthase-like"/>
    <property type="match status" value="1"/>
</dbReference>
<keyword evidence="10" id="KW-0170">Cobalt</keyword>
<feature type="domain" description="3-dehydroquinate synthase C-terminal" evidence="13">
    <location>
        <begin position="176"/>
        <end position="319"/>
    </location>
</feature>